<keyword evidence="9" id="KW-0349">Heme</keyword>
<dbReference type="FunFam" id="3.10.120.10:FF:000002">
    <property type="entry name" value="Cytochrome b5 type B"/>
    <property type="match status" value="1"/>
</dbReference>
<evidence type="ECO:0000256" key="18">
    <source>
        <dbReference type="ARBA" id="ARBA00023063"/>
    </source>
</evidence>
<dbReference type="InterPro" id="IPR017927">
    <property type="entry name" value="FAD-bd_FR_type"/>
</dbReference>
<evidence type="ECO:0000313" key="26">
    <source>
        <dbReference type="EMBL" id="EXX73711.1"/>
    </source>
</evidence>
<dbReference type="GO" id="GO:0050464">
    <property type="term" value="F:nitrate reductase (NADPH) activity"/>
    <property type="evidence" value="ECO:0007669"/>
    <property type="project" value="UniProtKB-EC"/>
</dbReference>
<feature type="domain" description="Cytochrome b5 heme-binding" evidence="24">
    <location>
        <begin position="507"/>
        <end position="582"/>
    </location>
</feature>
<dbReference type="InterPro" id="IPR001199">
    <property type="entry name" value="Cyt_B5-like_heme/steroid-bd"/>
</dbReference>
<evidence type="ECO:0000256" key="21">
    <source>
        <dbReference type="ARBA" id="ARBA00049155"/>
    </source>
</evidence>
<dbReference type="GO" id="GO:0006809">
    <property type="term" value="P:nitric oxide biosynthetic process"/>
    <property type="evidence" value="ECO:0007669"/>
    <property type="project" value="InterPro"/>
</dbReference>
<dbReference type="InterPro" id="IPR008333">
    <property type="entry name" value="Cbr1-like_FAD-bd_dom"/>
</dbReference>
<dbReference type="InterPro" id="IPR012137">
    <property type="entry name" value="Nitr_rd_NADH"/>
</dbReference>
<dbReference type="SMART" id="SM01117">
    <property type="entry name" value="Cyt-b5"/>
    <property type="match status" value="1"/>
</dbReference>
<gene>
    <name evidence="26" type="ORF">RirG_057910</name>
</gene>
<dbReference type="Proteomes" id="UP000022910">
    <property type="component" value="Unassembled WGS sequence"/>
</dbReference>
<dbReference type="InterPro" id="IPR022407">
    <property type="entry name" value="OxRdtase_Mopterin_BS"/>
</dbReference>
<keyword evidence="18 22" id="KW-0534">Nitrate assimilation</keyword>
<dbReference type="SUPFAM" id="SSF55856">
    <property type="entry name" value="Cytochrome b5-like heme/steroid binding domain"/>
    <property type="match status" value="1"/>
</dbReference>
<keyword evidence="11" id="KW-0812">Transmembrane</keyword>
<dbReference type="PRINTS" id="PR00363">
    <property type="entry name" value="CYTOCHROMEB5"/>
</dbReference>
<dbReference type="InterPro" id="IPR039261">
    <property type="entry name" value="FNR_nucleotide-bd"/>
</dbReference>
<dbReference type="SUPFAM" id="SSF52343">
    <property type="entry name" value="Ferredoxin reductase-like, C-terminal NADP-linked domain"/>
    <property type="match status" value="1"/>
</dbReference>
<dbReference type="GO" id="GO:0006790">
    <property type="term" value="P:sulfur compound metabolic process"/>
    <property type="evidence" value="ECO:0007669"/>
    <property type="project" value="TreeGrafter"/>
</dbReference>
<evidence type="ECO:0000256" key="9">
    <source>
        <dbReference type="ARBA" id="ARBA00022617"/>
    </source>
</evidence>
<dbReference type="SMR" id="A0A015LM07"/>
<comment type="cofactor">
    <cofactor evidence="1">
        <name>heme</name>
        <dbReference type="ChEBI" id="CHEBI:30413"/>
    </cofactor>
</comment>
<evidence type="ECO:0000256" key="17">
    <source>
        <dbReference type="ARBA" id="ARBA00023027"/>
    </source>
</evidence>
<comment type="subunit">
    <text evidence="7">Homodimer.</text>
</comment>
<keyword evidence="13" id="KW-0274">FAD</keyword>
<evidence type="ECO:0000256" key="5">
    <source>
        <dbReference type="ARBA" id="ARBA00006105"/>
    </source>
</evidence>
<dbReference type="OrthoDB" id="432685at2759"/>
<dbReference type="PRINTS" id="PR00371">
    <property type="entry name" value="FPNCR"/>
</dbReference>
<dbReference type="InterPro" id="IPR005066">
    <property type="entry name" value="MoCF_OxRdtse_dimer"/>
</dbReference>
<organism evidence="26 27">
    <name type="scientific">Rhizophagus irregularis (strain DAOM 197198w)</name>
    <name type="common">Glomus intraradices</name>
    <dbReference type="NCBI Taxonomy" id="1432141"/>
    <lineage>
        <taxon>Eukaryota</taxon>
        <taxon>Fungi</taxon>
        <taxon>Fungi incertae sedis</taxon>
        <taxon>Mucoromycota</taxon>
        <taxon>Glomeromycotina</taxon>
        <taxon>Glomeromycetes</taxon>
        <taxon>Glomerales</taxon>
        <taxon>Glomeraceae</taxon>
        <taxon>Rhizophagus</taxon>
    </lineage>
</organism>
<dbReference type="PROSITE" id="PS51384">
    <property type="entry name" value="FAD_FR"/>
    <property type="match status" value="1"/>
</dbReference>
<dbReference type="InterPro" id="IPR018506">
    <property type="entry name" value="Cyt_B5_heme-BS"/>
</dbReference>
<evidence type="ECO:0000256" key="20">
    <source>
        <dbReference type="ARBA" id="ARBA00023157"/>
    </source>
</evidence>
<dbReference type="Gene3D" id="2.40.30.10">
    <property type="entry name" value="Translation factors"/>
    <property type="match status" value="1"/>
</dbReference>
<dbReference type="GO" id="GO:0016020">
    <property type="term" value="C:membrane"/>
    <property type="evidence" value="ECO:0007669"/>
    <property type="project" value="UniProtKB-SubCell"/>
</dbReference>
<dbReference type="InterPro" id="IPR017938">
    <property type="entry name" value="Riboflavin_synthase-like_b-brl"/>
</dbReference>
<evidence type="ECO:0000256" key="3">
    <source>
        <dbReference type="ARBA" id="ARBA00003838"/>
    </source>
</evidence>
<dbReference type="Pfam" id="PF00174">
    <property type="entry name" value="Oxidored_molyb"/>
    <property type="match status" value="1"/>
</dbReference>
<dbReference type="Gene3D" id="3.40.50.80">
    <property type="entry name" value="Nucleotide-binding domain of ferredoxin-NADP reductase (FNR) module"/>
    <property type="match status" value="1"/>
</dbReference>
<accession>A0A015LM07</accession>
<dbReference type="FunFam" id="3.40.50.80:FF:000009">
    <property type="entry name" value="NADH-cytochrome b5 reductase"/>
    <property type="match status" value="1"/>
</dbReference>
<evidence type="ECO:0000256" key="19">
    <source>
        <dbReference type="ARBA" id="ARBA00023136"/>
    </source>
</evidence>
<dbReference type="Gene3D" id="3.10.120.10">
    <property type="entry name" value="Cytochrome b5-like heme/steroid binding domain"/>
    <property type="match status" value="1"/>
</dbReference>
<dbReference type="InterPro" id="IPR001709">
    <property type="entry name" value="Flavoprot_Pyr_Nucl_cyt_Rdtase"/>
</dbReference>
<dbReference type="PIRSF" id="PIRSF000233">
    <property type="entry name" value="Nitr_rd_NADH"/>
    <property type="match status" value="1"/>
</dbReference>
<comment type="caution">
    <text evidence="26">The sequence shown here is derived from an EMBL/GenBank/DDBJ whole genome shotgun (WGS) entry which is preliminary data.</text>
</comment>
<evidence type="ECO:0000256" key="22">
    <source>
        <dbReference type="PIRNR" id="PIRNR000233"/>
    </source>
</evidence>
<evidence type="ECO:0000256" key="1">
    <source>
        <dbReference type="ARBA" id="ARBA00001971"/>
    </source>
</evidence>
<evidence type="ECO:0000256" key="6">
    <source>
        <dbReference type="ARBA" id="ARBA00006253"/>
    </source>
</evidence>
<dbReference type="EMBL" id="JEMT01013883">
    <property type="protein sequence ID" value="EXX73711.1"/>
    <property type="molecule type" value="Genomic_DNA"/>
</dbReference>
<dbReference type="PRINTS" id="PR00406">
    <property type="entry name" value="CYTB5RDTASE"/>
</dbReference>
<dbReference type="InterPro" id="IPR000572">
    <property type="entry name" value="OxRdtase_Mopterin-bd_dom"/>
</dbReference>
<comment type="cofactor">
    <cofactor evidence="2">
        <name>FAD</name>
        <dbReference type="ChEBI" id="CHEBI:57692"/>
    </cofactor>
</comment>
<dbReference type="STRING" id="1432141.A0A015LM07"/>
<feature type="domain" description="FAD-binding FR-type" evidence="25">
    <location>
        <begin position="613"/>
        <end position="726"/>
    </location>
</feature>
<evidence type="ECO:0000256" key="11">
    <source>
        <dbReference type="ARBA" id="ARBA00022692"/>
    </source>
</evidence>
<dbReference type="OMA" id="KAMMPDY"/>
<keyword evidence="27" id="KW-1185">Reference proteome</keyword>
<evidence type="ECO:0000256" key="8">
    <source>
        <dbReference type="ARBA" id="ARBA00022505"/>
    </source>
</evidence>
<keyword evidence="15" id="KW-0560">Oxidoreductase</keyword>
<dbReference type="InterPro" id="IPR008335">
    <property type="entry name" value="Mopterin_OxRdtase_euk"/>
</dbReference>
<feature type="binding site" evidence="23">
    <location>
        <position position="154"/>
    </location>
    <ligand>
        <name>Mo-molybdopterin</name>
        <dbReference type="ChEBI" id="CHEBI:71302"/>
    </ligand>
    <ligandPart>
        <name>Mo</name>
        <dbReference type="ChEBI" id="CHEBI:28685"/>
    </ligandPart>
</feature>
<keyword evidence="10" id="KW-0285">Flavoprotein</keyword>
<evidence type="ECO:0000256" key="15">
    <source>
        <dbReference type="ARBA" id="ARBA00023002"/>
    </source>
</evidence>
<dbReference type="Pfam" id="PF00175">
    <property type="entry name" value="NAD_binding_1"/>
    <property type="match status" value="1"/>
</dbReference>
<comment type="function">
    <text evidence="3 22">Nitrate reductase is a key enzyme involved in the first step of nitrate assimilation in plants, fungi and bacteria.</text>
</comment>
<dbReference type="Gene3D" id="3.90.420.10">
    <property type="entry name" value="Oxidoreductase, molybdopterin-binding domain"/>
    <property type="match status" value="1"/>
</dbReference>
<keyword evidence="12 23" id="KW-0479">Metal-binding</keyword>
<comment type="cofactor">
    <cofactor evidence="23">
        <name>Mo-molybdopterin</name>
        <dbReference type="ChEBI" id="CHEBI:71302"/>
    </cofactor>
    <text evidence="23">Binds 1 Mo-molybdopterin (Mo-MPT) cofactor per subunit.</text>
</comment>
<evidence type="ECO:0000259" key="25">
    <source>
        <dbReference type="PROSITE" id="PS51384"/>
    </source>
</evidence>
<evidence type="ECO:0000259" key="24">
    <source>
        <dbReference type="PROSITE" id="PS50255"/>
    </source>
</evidence>
<comment type="similarity">
    <text evidence="5">Belongs to the flavoprotein pyridine nucleotide cytochrome reductase family.</text>
</comment>
<evidence type="ECO:0000256" key="14">
    <source>
        <dbReference type="ARBA" id="ARBA00022989"/>
    </source>
</evidence>
<dbReference type="GO" id="GO:0042128">
    <property type="term" value="P:nitrate assimilation"/>
    <property type="evidence" value="ECO:0007669"/>
    <property type="project" value="UniProtKB-KW"/>
</dbReference>
<dbReference type="InterPro" id="IPR036400">
    <property type="entry name" value="Cyt_B5-like_heme/steroid_sf"/>
</dbReference>
<keyword evidence="19" id="KW-0472">Membrane</keyword>
<evidence type="ECO:0000256" key="13">
    <source>
        <dbReference type="ARBA" id="ARBA00022827"/>
    </source>
</evidence>
<dbReference type="Gene3D" id="2.60.40.650">
    <property type="match status" value="1"/>
</dbReference>
<comment type="similarity">
    <text evidence="6 22">Belongs to the nitrate reductase family.</text>
</comment>
<evidence type="ECO:0000256" key="12">
    <source>
        <dbReference type="ARBA" id="ARBA00022723"/>
    </source>
</evidence>
<reference evidence="26 27" key="1">
    <citation type="submission" date="2014-02" db="EMBL/GenBank/DDBJ databases">
        <title>Single nucleus genome sequencing reveals high similarity among nuclei of an endomycorrhizal fungus.</title>
        <authorList>
            <person name="Lin K."/>
            <person name="Geurts R."/>
            <person name="Zhang Z."/>
            <person name="Limpens E."/>
            <person name="Saunders D.G."/>
            <person name="Mu D."/>
            <person name="Pang E."/>
            <person name="Cao H."/>
            <person name="Cha H."/>
            <person name="Lin T."/>
            <person name="Zhou Q."/>
            <person name="Shang Y."/>
            <person name="Li Y."/>
            <person name="Ivanov S."/>
            <person name="Sharma T."/>
            <person name="Velzen R.V."/>
            <person name="Ruijter N.D."/>
            <person name="Aanen D.K."/>
            <person name="Win J."/>
            <person name="Kamoun S."/>
            <person name="Bisseling T."/>
            <person name="Huang S."/>
        </authorList>
    </citation>
    <scope>NUCLEOTIDE SEQUENCE [LARGE SCALE GENOMIC DNA]</scope>
    <source>
        <strain evidence="27">DAOM197198w</strain>
    </source>
</reference>
<evidence type="ECO:0000256" key="16">
    <source>
        <dbReference type="ARBA" id="ARBA00023004"/>
    </source>
</evidence>
<dbReference type="PROSITE" id="PS50255">
    <property type="entry name" value="CYTOCHROME_B5_2"/>
    <property type="match status" value="1"/>
</dbReference>
<evidence type="ECO:0000256" key="10">
    <source>
        <dbReference type="ARBA" id="ARBA00022630"/>
    </source>
</evidence>
<dbReference type="PANTHER" id="PTHR19372:SF7">
    <property type="entry name" value="SULFITE OXIDASE, MITOCHONDRIAL"/>
    <property type="match status" value="1"/>
</dbReference>
<dbReference type="GO" id="GO:0030151">
    <property type="term" value="F:molybdenum ion binding"/>
    <property type="evidence" value="ECO:0007669"/>
    <property type="project" value="InterPro"/>
</dbReference>
<dbReference type="InterPro" id="IPR036374">
    <property type="entry name" value="OxRdtase_Mopterin-bd_sf"/>
</dbReference>
<dbReference type="HOGENOM" id="CLU_003827_4_1_1"/>
<dbReference type="SUPFAM" id="SSF81296">
    <property type="entry name" value="E set domains"/>
    <property type="match status" value="1"/>
</dbReference>
<dbReference type="PRINTS" id="PR00407">
    <property type="entry name" value="EUMOPTERIN"/>
</dbReference>
<dbReference type="SUPFAM" id="SSF63380">
    <property type="entry name" value="Riboflavin synthase domain-like"/>
    <property type="match status" value="1"/>
</dbReference>
<dbReference type="FunFam" id="3.90.420.10:FF:000003">
    <property type="entry name" value="Nitrate reductase"/>
    <property type="match status" value="1"/>
</dbReference>
<keyword evidence="8 23" id="KW-0500">Molybdenum</keyword>
<dbReference type="Pfam" id="PF00970">
    <property type="entry name" value="FAD_binding_6"/>
    <property type="match status" value="1"/>
</dbReference>
<evidence type="ECO:0000256" key="2">
    <source>
        <dbReference type="ARBA" id="ARBA00001974"/>
    </source>
</evidence>
<sequence>MAFVDRQPIIENFSKEKISIILPNQQQQQQNQQNQQNPLIEEQKTKDLQSKDVNITIDPRDVNTPDKWIPRHPELIRLTGKHPFNSEAPLPLLMEQGFTTSTSLHYVRNHGPVPKISWDTHRLVVDGLVPKTLNLSMDDIIKMPYQEFPVTLVCAGNRRKEQNMIKQTVGFNWGTSAISTSVWRGVPLRYILKLAGCSLDIDYEEPRHVCFSGADKLPNGYYGTSITLDWSMDDSRDVILAYKMNGEMLSPDHGYPLRIIIPGVIGGRMVKWLSKITVSNKESDSYYHYYDNRLFPPNVDSERAKKEGWWYNPEYIIYDLNINSIISSPAHDERIPISSFVSVNEYTLKGYAYTGGGRKVNRVEISLDDGKTWLLTNLDHPEINHPDVLKRPNKSIRRYWCWCFWSLNVPLYSFIGCSEIRVRAWDESNNTQPENPTWNLTGMMNNCHFKVKISTVTNGKDVALRFEHPTQAGSNPGGWMVKQEQPASETNDTIKKPPVLTINNTSKGLFTMKQVEKHNTEEDCWIVIEKKVYDCTKFLNDHPGGVDSILINAGTDCTEEFNAIHSIKAKNMLADYYIGDLTEDSTVTSTSSTTTIPKSITTNEDSLIALNPKVWLSCPFIEKKIISHNTRIFRFALQSNKHSLGLPVGNHIFIRASINSQAVIRAYTPITTSHDPPGYIDLLIKVYFKNENPQFPDGGLMSQYLESLNVGDKIDIKGPIGSFNYIGRGQYRIKRASNNKNCKQIGMIAGGTGITPMYQIIKSVLSDPDDPTELSLIYANRTEKDILLRNELDELVKRNPRFKIYYVLSRPSSNWEFGTGYVTEEIIRKNISPPSPPSRNIALLCGPPPMLESCIPNLEKIGFANDEIIKF</sequence>
<dbReference type="GO" id="GO:0008482">
    <property type="term" value="F:sulfite oxidase activity"/>
    <property type="evidence" value="ECO:0007669"/>
    <property type="project" value="TreeGrafter"/>
</dbReference>
<evidence type="ECO:0000256" key="4">
    <source>
        <dbReference type="ARBA" id="ARBA00004370"/>
    </source>
</evidence>
<dbReference type="AlphaFoldDB" id="A0A015LM07"/>
<dbReference type="GO" id="GO:0020037">
    <property type="term" value="F:heme binding"/>
    <property type="evidence" value="ECO:0007669"/>
    <property type="project" value="InterPro"/>
</dbReference>
<dbReference type="Pfam" id="PF03404">
    <property type="entry name" value="Mo-co_dimer"/>
    <property type="match status" value="1"/>
</dbReference>
<dbReference type="PROSITE" id="PS00559">
    <property type="entry name" value="MOLYBDOPTERIN_EUK"/>
    <property type="match status" value="1"/>
</dbReference>
<name>A0A015LM07_RHIIW</name>
<dbReference type="SUPFAM" id="SSF56524">
    <property type="entry name" value="Oxidoreductase molybdopterin-binding domain"/>
    <property type="match status" value="1"/>
</dbReference>
<dbReference type="InterPro" id="IPR001433">
    <property type="entry name" value="OxRdtase_FAD/NAD-bd"/>
</dbReference>
<evidence type="ECO:0000313" key="27">
    <source>
        <dbReference type="Proteomes" id="UP000022910"/>
    </source>
</evidence>
<keyword evidence="20" id="KW-1015">Disulfide bond</keyword>
<keyword evidence="14" id="KW-1133">Transmembrane helix</keyword>
<dbReference type="FunFam" id="2.40.30.10:FF:000021">
    <property type="entry name" value="NADH-cytochrome b5 reductase"/>
    <property type="match status" value="1"/>
</dbReference>
<proteinExistence type="inferred from homology"/>
<evidence type="ECO:0000256" key="23">
    <source>
        <dbReference type="PIRSR" id="PIRSR000233-1"/>
    </source>
</evidence>
<dbReference type="CDD" id="cd06183">
    <property type="entry name" value="cyt_b5_reduct_like"/>
    <property type="match status" value="1"/>
</dbReference>
<comment type="subcellular location">
    <subcellularLocation>
        <location evidence="4">Membrane</location>
    </subcellularLocation>
</comment>
<comment type="catalytic activity">
    <reaction evidence="21">
        <text>nitrite + NADP(+) + H2O = nitrate + NADPH + H(+)</text>
        <dbReference type="Rhea" id="RHEA:19061"/>
        <dbReference type="ChEBI" id="CHEBI:15377"/>
        <dbReference type="ChEBI" id="CHEBI:15378"/>
        <dbReference type="ChEBI" id="CHEBI:16301"/>
        <dbReference type="ChEBI" id="CHEBI:17632"/>
        <dbReference type="ChEBI" id="CHEBI:57783"/>
        <dbReference type="ChEBI" id="CHEBI:58349"/>
        <dbReference type="EC" id="1.7.1.3"/>
    </reaction>
</comment>
<keyword evidence="16" id="KW-0408">Iron</keyword>
<dbReference type="Pfam" id="PF00173">
    <property type="entry name" value="Cyt-b5"/>
    <property type="match status" value="1"/>
</dbReference>
<evidence type="ECO:0000256" key="7">
    <source>
        <dbReference type="ARBA" id="ARBA00011738"/>
    </source>
</evidence>
<dbReference type="GO" id="GO:0043546">
    <property type="term" value="F:molybdopterin cofactor binding"/>
    <property type="evidence" value="ECO:0007669"/>
    <property type="project" value="InterPro"/>
</dbReference>
<protein>
    <recommendedName>
        <fullName evidence="22">Nitrate reductase</fullName>
    </recommendedName>
</protein>
<dbReference type="InterPro" id="IPR014756">
    <property type="entry name" value="Ig_E-set"/>
</dbReference>
<dbReference type="PROSITE" id="PS00191">
    <property type="entry name" value="CYTOCHROME_B5_1"/>
    <property type="match status" value="1"/>
</dbReference>
<keyword evidence="17" id="KW-0520">NAD</keyword>
<dbReference type="PANTHER" id="PTHR19372">
    <property type="entry name" value="SULFITE REDUCTASE"/>
    <property type="match status" value="1"/>
</dbReference>